<dbReference type="Proteomes" id="UP001164539">
    <property type="component" value="Chromosome 3"/>
</dbReference>
<gene>
    <name evidence="1" type="ORF">OWV82_006999</name>
</gene>
<reference evidence="1 2" key="1">
    <citation type="journal article" date="2023" name="Science">
        <title>Complex scaffold remodeling in plant triterpene biosynthesis.</title>
        <authorList>
            <person name="De La Pena R."/>
            <person name="Hodgson H."/>
            <person name="Liu J.C."/>
            <person name="Stephenson M.J."/>
            <person name="Martin A.C."/>
            <person name="Owen C."/>
            <person name="Harkess A."/>
            <person name="Leebens-Mack J."/>
            <person name="Jimenez L.E."/>
            <person name="Osbourn A."/>
            <person name="Sattely E.S."/>
        </authorList>
    </citation>
    <scope>NUCLEOTIDE SEQUENCE [LARGE SCALE GENOMIC DNA]</scope>
    <source>
        <strain evidence="2">cv. JPN11</strain>
        <tissue evidence="1">Leaf</tissue>
    </source>
</reference>
<protein>
    <submittedName>
        <fullName evidence="1">Chitinase</fullName>
    </submittedName>
</protein>
<evidence type="ECO:0000313" key="1">
    <source>
        <dbReference type="EMBL" id="KAJ4723655.1"/>
    </source>
</evidence>
<accession>A0ACC1YIM2</accession>
<evidence type="ECO:0000313" key="2">
    <source>
        <dbReference type="Proteomes" id="UP001164539"/>
    </source>
</evidence>
<name>A0ACC1YIM2_MELAZ</name>
<dbReference type="EMBL" id="CM051396">
    <property type="protein sequence ID" value="KAJ4723655.1"/>
    <property type="molecule type" value="Genomic_DNA"/>
</dbReference>
<sequence length="232" mass="25117">MALLNMRSSLLPFALLGILALATFPNNVLCQNVASVVTPQFFDGIKNQAAAGCAGKSFYTRAAFLNAARAYPQFGSGSPEASKREIAAFFAHITHETGHLCYVEEIDKSNRYCDANNKQWPCAPGKFYYGRGPIQLTGNGNYGPAGKAIGFDGLKSPETVAKDPVVSWKTALWFWMNNVHPVVNQGFGATIRRINGALECDGKQPAKVQARIGYYTDYCKKFGVSPGGNLSC</sequence>
<comment type="caution">
    <text evidence="1">The sequence shown here is derived from an EMBL/GenBank/DDBJ whole genome shotgun (WGS) entry which is preliminary data.</text>
</comment>
<proteinExistence type="predicted"/>
<organism evidence="1 2">
    <name type="scientific">Melia azedarach</name>
    <name type="common">Chinaberry tree</name>
    <dbReference type="NCBI Taxonomy" id="155640"/>
    <lineage>
        <taxon>Eukaryota</taxon>
        <taxon>Viridiplantae</taxon>
        <taxon>Streptophyta</taxon>
        <taxon>Embryophyta</taxon>
        <taxon>Tracheophyta</taxon>
        <taxon>Spermatophyta</taxon>
        <taxon>Magnoliopsida</taxon>
        <taxon>eudicotyledons</taxon>
        <taxon>Gunneridae</taxon>
        <taxon>Pentapetalae</taxon>
        <taxon>rosids</taxon>
        <taxon>malvids</taxon>
        <taxon>Sapindales</taxon>
        <taxon>Meliaceae</taxon>
        <taxon>Melia</taxon>
    </lineage>
</organism>
<keyword evidence="2" id="KW-1185">Reference proteome</keyword>